<dbReference type="PANTHER" id="PTHR34294">
    <property type="entry name" value="TRANSCRIPTIONAL REGULATOR-RELATED"/>
    <property type="match status" value="1"/>
</dbReference>
<dbReference type="InterPro" id="IPR007324">
    <property type="entry name" value="Sugar-bd_dom_put"/>
</dbReference>
<proteinExistence type="inferred from homology"/>
<dbReference type="Proteomes" id="UP001579974">
    <property type="component" value="Unassembled WGS sequence"/>
</dbReference>
<dbReference type="Pfam" id="PF04198">
    <property type="entry name" value="Sugar-bind"/>
    <property type="match status" value="1"/>
</dbReference>
<comment type="caution">
    <text evidence="6">The sequence shown here is derived from an EMBL/GenBank/DDBJ whole genome shotgun (WGS) entry which is preliminary data.</text>
</comment>
<evidence type="ECO:0000256" key="2">
    <source>
        <dbReference type="ARBA" id="ARBA00023015"/>
    </source>
</evidence>
<reference evidence="6 7" key="1">
    <citation type="journal article" date="2024" name="Int. J. Mol. Sci.">
        <title>Exploration of Alicyclobacillus spp. Genome in Search of Antibiotic Resistance.</title>
        <authorList>
            <person name="Bucka-Kolendo J."/>
            <person name="Kiousi D.E."/>
            <person name="Dekowska A."/>
            <person name="Mikolajczuk-Szczyrba A."/>
            <person name="Karadedos D.M."/>
            <person name="Michael P."/>
            <person name="Galanis A."/>
            <person name="Sokolowska B."/>
        </authorList>
    </citation>
    <scope>NUCLEOTIDE SEQUENCE [LARGE SCALE GENOMIC DNA]</scope>
    <source>
        <strain evidence="6 7">KKP 3000</strain>
    </source>
</reference>
<name>A0ABV5AB82_9BACL</name>
<evidence type="ECO:0000259" key="5">
    <source>
        <dbReference type="Pfam" id="PF04198"/>
    </source>
</evidence>
<dbReference type="InterPro" id="IPR037171">
    <property type="entry name" value="NagB/RpiA_transferase-like"/>
</dbReference>
<evidence type="ECO:0000256" key="1">
    <source>
        <dbReference type="ARBA" id="ARBA00010466"/>
    </source>
</evidence>
<organism evidence="6 7">
    <name type="scientific">Alicyclobacillus fastidiosus</name>
    <dbReference type="NCBI Taxonomy" id="392011"/>
    <lineage>
        <taxon>Bacteria</taxon>
        <taxon>Bacillati</taxon>
        <taxon>Bacillota</taxon>
        <taxon>Bacilli</taxon>
        <taxon>Bacillales</taxon>
        <taxon>Alicyclobacillaceae</taxon>
        <taxon>Alicyclobacillus</taxon>
    </lineage>
</organism>
<sequence>MAYSDDARVLVKIAHMYYDDNATQAEIAEQLGVSRPLISKYLAKARELGIVQIRIRDELAHPYASIEKRLERKYGIREVIVVPEALETGIKRSLGQATGRYLSRVLKKNQTLAVSGGTTLYEVANQMPYMHIQQFTVVPMIGGIGDELIDIHANQIAVQLAKCLDADYKLLHAPVVVDSVEAKETFLAQSAISEVMETAKRADIALVGIGGKPEKSTMVQNYLALENPQVLDEQGVIGDICYTLIDEKGQPSDVSWNERVIAVSIDELRNIPTVIGVAQGEDKLAAIHAALKGQIIDVLVTDYPTAETLLNPTDLENTSAS</sequence>
<gene>
    <name evidence="6" type="ORF">KKP3000_002719</name>
</gene>
<keyword evidence="2" id="KW-0805">Transcription regulation</keyword>
<evidence type="ECO:0000313" key="6">
    <source>
        <dbReference type="EMBL" id="MFB5189447.1"/>
    </source>
</evidence>
<feature type="domain" description="Sugar-binding" evidence="5">
    <location>
        <begin position="65"/>
        <end position="311"/>
    </location>
</feature>
<evidence type="ECO:0000256" key="3">
    <source>
        <dbReference type="ARBA" id="ARBA00023125"/>
    </source>
</evidence>
<keyword evidence="3" id="KW-0238">DNA-binding</keyword>
<evidence type="ECO:0000256" key="4">
    <source>
        <dbReference type="ARBA" id="ARBA00023163"/>
    </source>
</evidence>
<comment type="similarity">
    <text evidence="1">Belongs to the SorC transcriptional regulatory family.</text>
</comment>
<dbReference type="Gene3D" id="1.10.10.60">
    <property type="entry name" value="Homeodomain-like"/>
    <property type="match status" value="1"/>
</dbReference>
<accession>A0ABV5AB82</accession>
<dbReference type="RefSeq" id="WP_275475487.1">
    <property type="nucleotide sequence ID" value="NZ_CP162940.1"/>
</dbReference>
<dbReference type="SUPFAM" id="SSF46689">
    <property type="entry name" value="Homeodomain-like"/>
    <property type="match status" value="1"/>
</dbReference>
<dbReference type="InterPro" id="IPR051054">
    <property type="entry name" value="SorC_transcr_regulators"/>
</dbReference>
<dbReference type="SUPFAM" id="SSF100950">
    <property type="entry name" value="NagB/RpiA/CoA transferase-like"/>
    <property type="match status" value="1"/>
</dbReference>
<keyword evidence="4" id="KW-0804">Transcription</keyword>
<evidence type="ECO:0000313" key="7">
    <source>
        <dbReference type="Proteomes" id="UP001579974"/>
    </source>
</evidence>
<dbReference type="EMBL" id="JBDXSU010000003">
    <property type="protein sequence ID" value="MFB5189447.1"/>
    <property type="molecule type" value="Genomic_DNA"/>
</dbReference>
<dbReference type="Pfam" id="PF13412">
    <property type="entry name" value="HTH_24"/>
    <property type="match status" value="1"/>
</dbReference>
<protein>
    <submittedName>
        <fullName evidence="6">Sugar-binding transcriptional regulator</fullName>
    </submittedName>
</protein>
<dbReference type="InterPro" id="IPR009057">
    <property type="entry name" value="Homeodomain-like_sf"/>
</dbReference>
<keyword evidence="7" id="KW-1185">Reference proteome</keyword>
<dbReference type="Gene3D" id="3.40.50.1360">
    <property type="match status" value="1"/>
</dbReference>